<dbReference type="RefSeq" id="WP_345001511.1">
    <property type="nucleotide sequence ID" value="NZ_BAAAXV010000009.1"/>
</dbReference>
<dbReference type="InterPro" id="IPR011701">
    <property type="entry name" value="MFS"/>
</dbReference>
<feature type="transmembrane region" description="Helical" evidence="5">
    <location>
        <begin position="178"/>
        <end position="200"/>
    </location>
</feature>
<feature type="transmembrane region" description="Helical" evidence="5">
    <location>
        <begin position="369"/>
        <end position="391"/>
    </location>
</feature>
<keyword evidence="3 5" id="KW-1133">Transmembrane helix</keyword>
<evidence type="ECO:0000256" key="2">
    <source>
        <dbReference type="ARBA" id="ARBA00022692"/>
    </source>
</evidence>
<feature type="transmembrane region" description="Helical" evidence="5">
    <location>
        <begin position="105"/>
        <end position="123"/>
    </location>
</feature>
<feature type="transmembrane region" description="Helical" evidence="5">
    <location>
        <begin position="307"/>
        <end position="330"/>
    </location>
</feature>
<feature type="transmembrane region" description="Helical" evidence="5">
    <location>
        <begin position="221"/>
        <end position="241"/>
    </location>
</feature>
<evidence type="ECO:0000256" key="1">
    <source>
        <dbReference type="ARBA" id="ARBA00004651"/>
    </source>
</evidence>
<dbReference type="PANTHER" id="PTHR23542:SF1">
    <property type="entry name" value="MAJOR FACILITATOR SUPERFAMILY (MFS) PROFILE DOMAIN-CONTAINING PROTEIN"/>
    <property type="match status" value="1"/>
</dbReference>
<feature type="domain" description="Major facilitator superfamily (MFS) profile" evidence="6">
    <location>
        <begin position="219"/>
        <end position="397"/>
    </location>
</feature>
<evidence type="ECO:0000256" key="4">
    <source>
        <dbReference type="ARBA" id="ARBA00023136"/>
    </source>
</evidence>
<feature type="transmembrane region" description="Helical" evidence="5">
    <location>
        <begin position="253"/>
        <end position="274"/>
    </location>
</feature>
<feature type="transmembrane region" description="Helical" evidence="5">
    <location>
        <begin position="342"/>
        <end position="363"/>
    </location>
</feature>
<dbReference type="InterPro" id="IPR036259">
    <property type="entry name" value="MFS_trans_sf"/>
</dbReference>
<keyword evidence="2 5" id="KW-0812">Transmembrane</keyword>
<sequence>MEPVPYRRLLGLPGVPAQAVLGFLAQLTQQVAPVGMVLVVQGSSGSLALAGVTAAAFSVGAGMGRPVQGRLMDRRGSGPVLAATALLHVAALVALVVGAGRWPSWIVVALAWMAGAGLPPISVSMRIEWGHRMAGEGRTAAYSLVYLVQDLAMLLGPLAFGTLIAIMPTSGGTAVSGAPLGLVLVAVAAGAGTLGFARALRAGSGVPSRERGRVFADPRMPVLLAVVLLLGGTIGALQVGVPALAAAREVPAATGPLVAALSLGGIAGAAAYGARSWRSGAGARIVGLMLVLGVLLAPLAVVEAWPLFWAVLFGGGLVLNPALTTSSLLVDELAPAAQAEAFGWISTAIGVGGALGSGAAGVIGERLGASAPFLAASGFAVVGAGLAVVLLRPSRAV</sequence>
<keyword evidence="8" id="KW-1185">Reference proteome</keyword>
<feature type="transmembrane region" description="Helical" evidence="5">
    <location>
        <begin position="144"/>
        <end position="166"/>
    </location>
</feature>
<dbReference type="InterPro" id="IPR020846">
    <property type="entry name" value="MFS_dom"/>
</dbReference>
<dbReference type="SUPFAM" id="SSF103473">
    <property type="entry name" value="MFS general substrate transporter"/>
    <property type="match status" value="1"/>
</dbReference>
<name>A0ABV5RS55_9ACTN</name>
<keyword evidence="4 5" id="KW-0472">Membrane</keyword>
<dbReference type="EMBL" id="JBHMBW010000002">
    <property type="protein sequence ID" value="MFB9622247.1"/>
    <property type="molecule type" value="Genomic_DNA"/>
</dbReference>
<comment type="caution">
    <text evidence="7">The sequence shown here is derived from an EMBL/GenBank/DDBJ whole genome shotgun (WGS) entry which is preliminary data.</text>
</comment>
<gene>
    <name evidence="7" type="ORF">ACFFSA_04065</name>
</gene>
<dbReference type="PROSITE" id="PS50850">
    <property type="entry name" value="MFS"/>
    <property type="match status" value="1"/>
</dbReference>
<evidence type="ECO:0000256" key="3">
    <source>
        <dbReference type="ARBA" id="ARBA00022989"/>
    </source>
</evidence>
<dbReference type="Pfam" id="PF07690">
    <property type="entry name" value="MFS_1"/>
    <property type="match status" value="1"/>
</dbReference>
<proteinExistence type="predicted"/>
<dbReference type="Proteomes" id="UP001589532">
    <property type="component" value="Unassembled WGS sequence"/>
</dbReference>
<comment type="subcellular location">
    <subcellularLocation>
        <location evidence="1">Cell membrane</location>
        <topology evidence="1">Multi-pass membrane protein</topology>
    </subcellularLocation>
</comment>
<feature type="transmembrane region" description="Helical" evidence="5">
    <location>
        <begin position="80"/>
        <end position="99"/>
    </location>
</feature>
<dbReference type="PANTHER" id="PTHR23542">
    <property type="match status" value="1"/>
</dbReference>
<reference evidence="7 8" key="1">
    <citation type="submission" date="2024-09" db="EMBL/GenBank/DDBJ databases">
        <authorList>
            <person name="Sun Q."/>
            <person name="Mori K."/>
        </authorList>
    </citation>
    <scope>NUCLEOTIDE SEQUENCE [LARGE SCALE GENOMIC DNA]</scope>
    <source>
        <strain evidence="7 8">JCM 3143</strain>
    </source>
</reference>
<accession>A0ABV5RS55</accession>
<feature type="transmembrane region" description="Helical" evidence="5">
    <location>
        <begin position="281"/>
        <end position="301"/>
    </location>
</feature>
<protein>
    <submittedName>
        <fullName evidence="7">MFS transporter</fullName>
    </submittedName>
</protein>
<evidence type="ECO:0000313" key="8">
    <source>
        <dbReference type="Proteomes" id="UP001589532"/>
    </source>
</evidence>
<feature type="transmembrane region" description="Helical" evidence="5">
    <location>
        <begin position="34"/>
        <end position="59"/>
    </location>
</feature>
<evidence type="ECO:0000256" key="5">
    <source>
        <dbReference type="SAM" id="Phobius"/>
    </source>
</evidence>
<dbReference type="Gene3D" id="1.20.1250.20">
    <property type="entry name" value="MFS general substrate transporter like domains"/>
    <property type="match status" value="1"/>
</dbReference>
<evidence type="ECO:0000259" key="6">
    <source>
        <dbReference type="PROSITE" id="PS50850"/>
    </source>
</evidence>
<evidence type="ECO:0000313" key="7">
    <source>
        <dbReference type="EMBL" id="MFB9622247.1"/>
    </source>
</evidence>
<organism evidence="7 8">
    <name type="scientific">Nonomuraea helvata</name>
    <dbReference type="NCBI Taxonomy" id="37484"/>
    <lineage>
        <taxon>Bacteria</taxon>
        <taxon>Bacillati</taxon>
        <taxon>Actinomycetota</taxon>
        <taxon>Actinomycetes</taxon>
        <taxon>Streptosporangiales</taxon>
        <taxon>Streptosporangiaceae</taxon>
        <taxon>Nonomuraea</taxon>
    </lineage>
</organism>